<dbReference type="OrthoDB" id="5538672at2759"/>
<dbReference type="RefSeq" id="XP_066921228.1">
    <property type="nucleotide sequence ID" value="XM_067065127.1"/>
</dbReference>
<protein>
    <recommendedName>
        <fullName evidence="1">CFAP65 seventh Ig-like domain-containing protein</fullName>
    </recommendedName>
</protein>
<dbReference type="Pfam" id="PF24771">
    <property type="entry name" value="Ig_CFAP74_1st"/>
    <property type="match status" value="1"/>
</dbReference>
<name>A0A7M5V116_9CNID</name>
<dbReference type="InterPro" id="IPR013783">
    <property type="entry name" value="Ig-like_fold"/>
</dbReference>
<dbReference type="InterPro" id="IPR029676">
    <property type="entry name" value="CFAP221"/>
</dbReference>
<evidence type="ECO:0000259" key="1">
    <source>
        <dbReference type="Pfam" id="PF25249"/>
    </source>
</evidence>
<reference evidence="2" key="1">
    <citation type="submission" date="2021-01" db="UniProtKB">
        <authorList>
            <consortium name="EnsemblMetazoa"/>
        </authorList>
    </citation>
    <scope>IDENTIFICATION</scope>
</reference>
<evidence type="ECO:0000313" key="3">
    <source>
        <dbReference type="Proteomes" id="UP000594262"/>
    </source>
</evidence>
<dbReference type="GO" id="GO:0003341">
    <property type="term" value="P:cilium movement"/>
    <property type="evidence" value="ECO:0007669"/>
    <property type="project" value="InterPro"/>
</dbReference>
<dbReference type="PANTHER" id="PTHR46500">
    <property type="entry name" value="CILIA- AND FLAGELLA-ASSOCIATED PROTEIN 221"/>
    <property type="match status" value="1"/>
</dbReference>
<keyword evidence="3" id="KW-1185">Reference proteome</keyword>
<evidence type="ECO:0000313" key="2">
    <source>
        <dbReference type="EnsemblMetazoa" id="CLYHEMP007540.2"/>
    </source>
</evidence>
<dbReference type="EnsemblMetazoa" id="CLYHEMT007540.2">
    <property type="protein sequence ID" value="CLYHEMP007540.2"/>
    <property type="gene ID" value="CLYHEMG007540"/>
</dbReference>
<dbReference type="Gene3D" id="2.60.40.10">
    <property type="entry name" value="Immunoglobulins"/>
    <property type="match status" value="2"/>
</dbReference>
<dbReference type="Proteomes" id="UP000594262">
    <property type="component" value="Unplaced"/>
</dbReference>
<accession>A0A7M5V116</accession>
<dbReference type="Pfam" id="PF25249">
    <property type="entry name" value="Ig_CFAP65_7th"/>
    <property type="match status" value="1"/>
</dbReference>
<feature type="domain" description="CFAP65 seventh Ig-like" evidence="1">
    <location>
        <begin position="153"/>
        <end position="235"/>
    </location>
</feature>
<dbReference type="GO" id="GO:0097729">
    <property type="term" value="C:9+2 motile cilium"/>
    <property type="evidence" value="ECO:0007669"/>
    <property type="project" value="TreeGrafter"/>
</dbReference>
<dbReference type="GeneID" id="136808594"/>
<sequence length="859" mass="97762">MEVEVGIKNSIWNDGISKFIKTPEPFPVHNHLIDTKIYAAIGENELLHTRPSSIHFRGFQVGKKYTQKLRIVNASSECQRMLIVPPSSSNFQIQYQKKDSLVPGMYLEVDVIFTPKTNEYQQDAIRIHSQTSSNLIVPIHAYLQINISSTFPSKINFRPTVVGQKSQKKIPLNNPTSVDFDFHVSFAEKHTSFVVEPSSGVIPANGHVLITLTYNPTEYCTSCAKLQVVVAQFNSQPHFCSLMGSSVPGLASKKELEVLPEQVSEKILDPRTISPLERTRAKKKVADNTFKSAKTTSQKTIVKDGIQFSTNLNNTNAVNHVLMQKAGQMKAKELREVIRRKTEDDVEKEGGSHQMKEAVFEHLVGRNIAEEQRNQLRWCVRIGERDLEESTQSRVFNSRQQAEQEFQVFRRDGNLEAECNRSTTQTLTNQRIIRSANQHADATPTFDLYLNNEWDRRHRVLTKFIQATRKVIIRNRAKNNIQQLTLHLDSWRRGNFQSAISQKPKYDTNKELEIVEDVNTVFNQENIKSFSFPEYQDPDKKTDMAIDALGSFDMSSTSVKVKRRIETYKLKVPQQYKTLSYSKHHLTNSVRKYIPKSFARTLRVGAESEIIQSDHGTTLNAPLTTDRTTLDDEEPQSVTVKFSVPTKFLEPNVYHPLHIFNPLPGVQGHAQKMLYSEVDDDHKLCPLVPRMTSNSNGEDVVPGVMDWKKFPSQALMSISLPTLANCYLPRWSDPFCEDLCSSQTPSLMTSLPPDDVMDIDEHDEEYEEARIVPTLDMIQHEFHTQDILSSLETTSIDANTQLNDSLQNATSHLPQLGNSGRLQRDGIQTTLDAFLKSKQNSLGERMKSRVQNLQSDWSV</sequence>
<proteinExistence type="predicted"/>
<dbReference type="InterPro" id="IPR057470">
    <property type="entry name" value="Ig_CFAP65_7th"/>
</dbReference>
<dbReference type="GO" id="GO:0044458">
    <property type="term" value="P:motile cilium assembly"/>
    <property type="evidence" value="ECO:0007669"/>
    <property type="project" value="TreeGrafter"/>
</dbReference>
<organism evidence="2 3">
    <name type="scientific">Clytia hemisphaerica</name>
    <dbReference type="NCBI Taxonomy" id="252671"/>
    <lineage>
        <taxon>Eukaryota</taxon>
        <taxon>Metazoa</taxon>
        <taxon>Cnidaria</taxon>
        <taxon>Hydrozoa</taxon>
        <taxon>Hydroidolina</taxon>
        <taxon>Leptothecata</taxon>
        <taxon>Obeliida</taxon>
        <taxon>Clytiidae</taxon>
        <taxon>Clytia</taxon>
    </lineage>
</organism>
<dbReference type="PANTHER" id="PTHR46500:SF1">
    <property type="entry name" value="CILIA- AND FLAGELLA-ASSOCIATED PROTEIN 221"/>
    <property type="match status" value="1"/>
</dbReference>
<dbReference type="AlphaFoldDB" id="A0A7M5V116"/>